<accession>A0A9N7N5U8</accession>
<dbReference type="Proteomes" id="UP001153555">
    <property type="component" value="Unassembled WGS sequence"/>
</dbReference>
<sequence length="257" mass="29962">MQLQQEQAGKQNIHYMNPTSKIEFPRFDGSNPMAWILKCNGYFKFVPNVSETQKVTLASMHLEGKAALWFQNLSAKQLELNWGQFVEIVSARFEELKEVKIIAEFNKLRHTGSYADYVDKFEELKACMQLMNQREFSEDYYIASFISGPSEELQSFLHMFNPRTLQQTIELGQQQLHTLDAITKRVKNTQRSYSQTPQTYVQKATQNNNTTHRNPQTTFPKTNTKLLTSSEMAARRERGLCYNCDEKFVPGHRCKHR</sequence>
<evidence type="ECO:0000313" key="3">
    <source>
        <dbReference type="Proteomes" id="UP001153555"/>
    </source>
</evidence>
<feature type="domain" description="Ty3 transposon capsid-like protein" evidence="1">
    <location>
        <begin position="45"/>
        <end position="188"/>
    </location>
</feature>
<keyword evidence="3" id="KW-1185">Reference proteome</keyword>
<organism evidence="2 3">
    <name type="scientific">Striga hermonthica</name>
    <name type="common">Purple witchweed</name>
    <name type="synonym">Buchnera hermonthica</name>
    <dbReference type="NCBI Taxonomy" id="68872"/>
    <lineage>
        <taxon>Eukaryota</taxon>
        <taxon>Viridiplantae</taxon>
        <taxon>Streptophyta</taxon>
        <taxon>Embryophyta</taxon>
        <taxon>Tracheophyta</taxon>
        <taxon>Spermatophyta</taxon>
        <taxon>Magnoliopsida</taxon>
        <taxon>eudicotyledons</taxon>
        <taxon>Gunneridae</taxon>
        <taxon>Pentapetalae</taxon>
        <taxon>asterids</taxon>
        <taxon>lamiids</taxon>
        <taxon>Lamiales</taxon>
        <taxon>Orobanchaceae</taxon>
        <taxon>Buchnereae</taxon>
        <taxon>Striga</taxon>
    </lineage>
</organism>
<protein>
    <recommendedName>
        <fullName evidence="1">Ty3 transposon capsid-like protein domain-containing protein</fullName>
    </recommendedName>
</protein>
<feature type="non-terminal residue" evidence="2">
    <location>
        <position position="257"/>
    </location>
</feature>
<dbReference type="AlphaFoldDB" id="A0A9N7N5U8"/>
<name>A0A9N7N5U8_STRHE</name>
<gene>
    <name evidence="2" type="ORF">SHERM_21981</name>
</gene>
<dbReference type="Pfam" id="PF19259">
    <property type="entry name" value="Ty3_capsid"/>
    <property type="match status" value="1"/>
</dbReference>
<evidence type="ECO:0000259" key="1">
    <source>
        <dbReference type="Pfam" id="PF19259"/>
    </source>
</evidence>
<evidence type="ECO:0000313" key="2">
    <source>
        <dbReference type="EMBL" id="CAA0825197.1"/>
    </source>
</evidence>
<reference evidence="2" key="1">
    <citation type="submission" date="2019-12" db="EMBL/GenBank/DDBJ databases">
        <authorList>
            <person name="Scholes J."/>
        </authorList>
    </citation>
    <scope>NUCLEOTIDE SEQUENCE</scope>
</reference>
<dbReference type="InterPro" id="IPR045358">
    <property type="entry name" value="Ty3_capsid"/>
</dbReference>
<dbReference type="OrthoDB" id="913048at2759"/>
<comment type="caution">
    <text evidence="2">The sequence shown here is derived from an EMBL/GenBank/DDBJ whole genome shotgun (WGS) entry which is preliminary data.</text>
</comment>
<proteinExistence type="predicted"/>
<dbReference type="EMBL" id="CACSLK010026072">
    <property type="protein sequence ID" value="CAA0825197.1"/>
    <property type="molecule type" value="Genomic_DNA"/>
</dbReference>